<dbReference type="RefSeq" id="WP_070933172.1">
    <property type="nucleotide sequence ID" value="NZ_MIPT01000001.1"/>
</dbReference>
<evidence type="ECO:0000256" key="1">
    <source>
        <dbReference type="ARBA" id="ARBA00007118"/>
    </source>
</evidence>
<dbReference type="CDD" id="cd02138">
    <property type="entry name" value="TdsD-like"/>
    <property type="match status" value="1"/>
</dbReference>
<evidence type="ECO:0000259" key="3">
    <source>
        <dbReference type="Pfam" id="PF00881"/>
    </source>
</evidence>
<dbReference type="EMBL" id="MIPT01000001">
    <property type="protein sequence ID" value="OHT19301.1"/>
    <property type="molecule type" value="Genomic_DNA"/>
</dbReference>
<comment type="caution">
    <text evidence="4">The sequence shown here is derived from an EMBL/GenBank/DDBJ whole genome shotgun (WGS) entry which is preliminary data.</text>
</comment>
<protein>
    <submittedName>
        <fullName evidence="4">Malonic semialdehyde reductase</fullName>
    </submittedName>
</protein>
<dbReference type="SUPFAM" id="SSF55469">
    <property type="entry name" value="FMN-dependent nitroreductase-like"/>
    <property type="match status" value="1"/>
</dbReference>
<comment type="similarity">
    <text evidence="1">Belongs to the nitroreductase family.</text>
</comment>
<dbReference type="InterPro" id="IPR029479">
    <property type="entry name" value="Nitroreductase"/>
</dbReference>
<dbReference type="OrthoDB" id="9802510at2"/>
<keyword evidence="2" id="KW-0560">Oxidoreductase</keyword>
<dbReference type="PANTHER" id="PTHR43673:SF10">
    <property type="entry name" value="NADH DEHYDROGENASE_NAD(P)H NITROREDUCTASE XCC3605-RELATED"/>
    <property type="match status" value="1"/>
</dbReference>
<dbReference type="InterPro" id="IPR000415">
    <property type="entry name" value="Nitroreductase-like"/>
</dbReference>
<sequence length="202" mass="22365">MGRAADHPIHPLFVDRWSPRSFTGEPVPDAVLKSAFEAARWAPSAMNAQPWRFLVARPGDGWWESYLDLLMPRNRLWAGRASALILILSARRLDRRGETVENVSHSFDAGAAWANFAHQALLLGWHTHGIGGFDREAARERLHVPEDFAIEAMVALGRRGDLDGLDPEFHAAEAPNGRRPLIDTVFAGSLETPAFAQEKDAA</sequence>
<evidence type="ECO:0000256" key="2">
    <source>
        <dbReference type="ARBA" id="ARBA00023002"/>
    </source>
</evidence>
<evidence type="ECO:0000313" key="5">
    <source>
        <dbReference type="Proteomes" id="UP000179467"/>
    </source>
</evidence>
<name>A0A1S1HCX8_9SPHN</name>
<evidence type="ECO:0000313" key="4">
    <source>
        <dbReference type="EMBL" id="OHT19301.1"/>
    </source>
</evidence>
<keyword evidence="5" id="KW-1185">Reference proteome</keyword>
<dbReference type="Pfam" id="PF00881">
    <property type="entry name" value="Nitroreductase"/>
    <property type="match status" value="1"/>
</dbReference>
<gene>
    <name evidence="4" type="ORF">BHE75_01286</name>
</gene>
<dbReference type="AlphaFoldDB" id="A0A1S1HCX8"/>
<dbReference type="Gene3D" id="3.40.109.10">
    <property type="entry name" value="NADH Oxidase"/>
    <property type="match status" value="1"/>
</dbReference>
<accession>A0A1S1HCX8</accession>
<feature type="domain" description="Nitroreductase" evidence="3">
    <location>
        <begin position="15"/>
        <end position="60"/>
    </location>
</feature>
<dbReference type="Proteomes" id="UP000179467">
    <property type="component" value="Unassembled WGS sequence"/>
</dbReference>
<reference evidence="4 5" key="1">
    <citation type="submission" date="2016-09" db="EMBL/GenBank/DDBJ databases">
        <title>Metabolic pathway, cell adaptation mechanisms and a novel monoxygenase revealed through proteogenomic-transcription analysis of a Sphingomonas haloaromaticamans strain degrading the fungicide ortho-phenylphenol.</title>
        <authorList>
            <person name="Perruchon C."/>
            <person name="Papadopoulou E.S."/>
            <person name="Rousidou C."/>
            <person name="Vasileiadis S."/>
            <person name="Tanou G."/>
            <person name="Amoutzias G."/>
            <person name="Molassiotis A."/>
            <person name="Karpouzas D.G."/>
        </authorList>
    </citation>
    <scope>NUCLEOTIDE SEQUENCE [LARGE SCALE GENOMIC DNA]</scope>
    <source>
        <strain evidence="4 5">P3</strain>
    </source>
</reference>
<dbReference type="GO" id="GO:0016491">
    <property type="term" value="F:oxidoreductase activity"/>
    <property type="evidence" value="ECO:0007669"/>
    <property type="project" value="UniProtKB-KW"/>
</dbReference>
<organism evidence="4 5">
    <name type="scientific">Edaphosphingomonas haloaromaticamans</name>
    <dbReference type="NCBI Taxonomy" id="653954"/>
    <lineage>
        <taxon>Bacteria</taxon>
        <taxon>Pseudomonadati</taxon>
        <taxon>Pseudomonadota</taxon>
        <taxon>Alphaproteobacteria</taxon>
        <taxon>Sphingomonadales</taxon>
        <taxon>Rhizorhabdaceae</taxon>
        <taxon>Edaphosphingomonas</taxon>
    </lineage>
</organism>
<dbReference type="PANTHER" id="PTHR43673">
    <property type="entry name" value="NAD(P)H NITROREDUCTASE YDGI-RELATED"/>
    <property type="match status" value="1"/>
</dbReference>
<proteinExistence type="inferred from homology"/>